<keyword evidence="2" id="KW-0472">Membrane</keyword>
<dbReference type="PANTHER" id="PTHR15869">
    <property type="entry name" value="ENDOMUCIN-RELATED"/>
    <property type="match status" value="1"/>
</dbReference>
<gene>
    <name evidence="3" type="primary">EMCN</name>
</gene>
<dbReference type="Pfam" id="PF07010">
    <property type="entry name" value="Endomucin"/>
    <property type="match status" value="1"/>
</dbReference>
<keyword evidence="2" id="KW-1133">Transmembrane helix</keyword>
<dbReference type="CTD" id="51705"/>
<evidence type="ECO:0000256" key="2">
    <source>
        <dbReference type="SAM" id="Phobius"/>
    </source>
</evidence>
<reference evidence="3" key="2">
    <citation type="submission" date="2025-09" db="UniProtKB">
        <authorList>
            <consortium name="Ensembl"/>
        </authorList>
    </citation>
    <scope>IDENTIFICATION</scope>
</reference>
<dbReference type="KEGG" id="zab:102071701"/>
<proteinExistence type="predicted"/>
<feature type="compositionally biased region" description="Polar residues" evidence="1">
    <location>
        <begin position="157"/>
        <end position="195"/>
    </location>
</feature>
<dbReference type="GeneID" id="102071701"/>
<feature type="compositionally biased region" description="Low complexity" evidence="1">
    <location>
        <begin position="137"/>
        <end position="156"/>
    </location>
</feature>
<dbReference type="OrthoDB" id="9632909at2759"/>
<dbReference type="InterPro" id="IPR010740">
    <property type="entry name" value="Endomucin"/>
</dbReference>
<feature type="region of interest" description="Disordered" evidence="1">
    <location>
        <begin position="261"/>
        <end position="307"/>
    </location>
</feature>
<evidence type="ECO:0000256" key="1">
    <source>
        <dbReference type="SAM" id="MobiDB-lite"/>
    </source>
</evidence>
<dbReference type="PANTHER" id="PTHR15869:SF0">
    <property type="entry name" value="ENDOMUCIN"/>
    <property type="match status" value="1"/>
</dbReference>
<accession>A0A8D2MDG5</accession>
<keyword evidence="4" id="KW-1185">Reference proteome</keyword>
<dbReference type="Proteomes" id="UP000694413">
    <property type="component" value="Unassembled WGS sequence"/>
</dbReference>
<feature type="region of interest" description="Disordered" evidence="1">
    <location>
        <begin position="75"/>
        <end position="223"/>
    </location>
</feature>
<feature type="compositionally biased region" description="Low complexity" evidence="1">
    <location>
        <begin position="85"/>
        <end position="128"/>
    </location>
</feature>
<feature type="transmembrane region" description="Helical" evidence="2">
    <location>
        <begin position="229"/>
        <end position="251"/>
    </location>
</feature>
<feature type="compositionally biased region" description="Basic and acidic residues" evidence="1">
    <location>
        <begin position="261"/>
        <end position="276"/>
    </location>
</feature>
<reference evidence="3" key="1">
    <citation type="submission" date="2025-08" db="UniProtKB">
        <authorList>
            <consortium name="Ensembl"/>
        </authorList>
    </citation>
    <scope>IDENTIFICATION</scope>
</reference>
<dbReference type="AlphaFoldDB" id="A0A8D2MDG5"/>
<evidence type="ECO:0000313" key="3">
    <source>
        <dbReference type="Ensembl" id="ENSZALP00000006155.1"/>
    </source>
</evidence>
<sequence length="307" mass="31759">MGSDQAQSPHTFFHGVIKACLRVRALPAQLYKGELTALPPSMKLLGTAFFFLAVLCVCTVGEDGIQAPTVKTATSSVAPKAEGESVTTRTSQATTSVTPVLTTTAVNTTNETTTSSPTSSSPNATSQAAQGTTEKPSTVTSTANASLSTTNTTQASGAQLPQNESLGAAPTTGQSFISTVSPKTNTSASGTSGLPVSSPTHSTKPTSESPKSSSGNQTHTGSNISYSNVILPIVITLIVITLSVFSLVALYKMCQKKTPERQENGAEQAQSDKEGVKLLSVKTTSSETGEHSSHGKNKTRQIFTSQQ</sequence>
<keyword evidence="2" id="KW-0812">Transmembrane</keyword>
<dbReference type="Ensembl" id="ENSZALT00000009003.1">
    <property type="protein sequence ID" value="ENSZALP00000006155.1"/>
    <property type="gene ID" value="ENSZALG00000005639.1"/>
</dbReference>
<organism evidence="3 4">
    <name type="scientific">Zonotrichia albicollis</name>
    <name type="common">White-throated sparrow</name>
    <name type="synonym">Fringilla albicollis</name>
    <dbReference type="NCBI Taxonomy" id="44394"/>
    <lineage>
        <taxon>Eukaryota</taxon>
        <taxon>Metazoa</taxon>
        <taxon>Chordata</taxon>
        <taxon>Craniata</taxon>
        <taxon>Vertebrata</taxon>
        <taxon>Euteleostomi</taxon>
        <taxon>Archelosauria</taxon>
        <taxon>Archosauria</taxon>
        <taxon>Dinosauria</taxon>
        <taxon>Saurischia</taxon>
        <taxon>Theropoda</taxon>
        <taxon>Coelurosauria</taxon>
        <taxon>Aves</taxon>
        <taxon>Neognathae</taxon>
        <taxon>Neoaves</taxon>
        <taxon>Telluraves</taxon>
        <taxon>Australaves</taxon>
        <taxon>Passeriformes</taxon>
        <taxon>Passerellidae</taxon>
        <taxon>Zonotrichia</taxon>
    </lineage>
</organism>
<protein>
    <submittedName>
        <fullName evidence="3">Endomucin</fullName>
    </submittedName>
</protein>
<name>A0A8D2MDG5_ZONAL</name>
<evidence type="ECO:0000313" key="4">
    <source>
        <dbReference type="Proteomes" id="UP000694413"/>
    </source>
</evidence>
<feature type="compositionally biased region" description="Low complexity" evidence="1">
    <location>
        <begin position="197"/>
        <end position="214"/>
    </location>
</feature>